<protein>
    <recommendedName>
        <fullName evidence="4">BED-type domain-containing protein</fullName>
    </recommendedName>
</protein>
<sequence>MFPQLQHTASFAPVMRREGMMRSTWVPDRREEEEEAHQQRGRMPSRGQLKGSILTASHHRAPHVQSAAVSVRYSKSSLVWAFFEMSASDPTAICNICLKRISRG</sequence>
<keyword evidence="3" id="KW-1185">Reference proteome</keyword>
<evidence type="ECO:0000256" key="1">
    <source>
        <dbReference type="SAM" id="MobiDB-lite"/>
    </source>
</evidence>
<reference evidence="3" key="1">
    <citation type="journal article" date="2017" name="Nat. Commun.">
        <title>The North American bullfrog draft genome provides insight into hormonal regulation of long noncoding RNA.</title>
        <authorList>
            <person name="Hammond S.A."/>
            <person name="Warren R.L."/>
            <person name="Vandervalk B.P."/>
            <person name="Kucuk E."/>
            <person name="Khan H."/>
            <person name="Gibb E.A."/>
            <person name="Pandoh P."/>
            <person name="Kirk H."/>
            <person name="Zhao Y."/>
            <person name="Jones M."/>
            <person name="Mungall A.J."/>
            <person name="Coope R."/>
            <person name="Pleasance S."/>
            <person name="Moore R.A."/>
            <person name="Holt R.A."/>
            <person name="Round J.M."/>
            <person name="Ohora S."/>
            <person name="Walle B.V."/>
            <person name="Veldhoen N."/>
            <person name="Helbing C.C."/>
            <person name="Birol I."/>
        </authorList>
    </citation>
    <scope>NUCLEOTIDE SEQUENCE [LARGE SCALE GENOMIC DNA]</scope>
</reference>
<gene>
    <name evidence="2" type="ORF">AB205_0120900</name>
</gene>
<evidence type="ECO:0000313" key="2">
    <source>
        <dbReference type="EMBL" id="PIO11776.1"/>
    </source>
</evidence>
<evidence type="ECO:0000313" key="3">
    <source>
        <dbReference type="Proteomes" id="UP000228934"/>
    </source>
</evidence>
<dbReference type="Proteomes" id="UP000228934">
    <property type="component" value="Unassembled WGS sequence"/>
</dbReference>
<proteinExistence type="predicted"/>
<evidence type="ECO:0008006" key="4">
    <source>
        <dbReference type="Google" id="ProtNLM"/>
    </source>
</evidence>
<dbReference type="AlphaFoldDB" id="A0A2G9Q873"/>
<organism evidence="2 3">
    <name type="scientific">Aquarana catesbeiana</name>
    <name type="common">American bullfrog</name>
    <name type="synonym">Rana catesbeiana</name>
    <dbReference type="NCBI Taxonomy" id="8400"/>
    <lineage>
        <taxon>Eukaryota</taxon>
        <taxon>Metazoa</taxon>
        <taxon>Chordata</taxon>
        <taxon>Craniata</taxon>
        <taxon>Vertebrata</taxon>
        <taxon>Euteleostomi</taxon>
        <taxon>Amphibia</taxon>
        <taxon>Batrachia</taxon>
        <taxon>Anura</taxon>
        <taxon>Neobatrachia</taxon>
        <taxon>Ranoidea</taxon>
        <taxon>Ranidae</taxon>
        <taxon>Aquarana</taxon>
    </lineage>
</organism>
<feature type="region of interest" description="Disordered" evidence="1">
    <location>
        <begin position="22"/>
        <end position="47"/>
    </location>
</feature>
<name>A0A2G9Q873_AQUCT</name>
<accession>A0A2G9Q873</accession>
<dbReference type="EMBL" id="KZ060815">
    <property type="protein sequence ID" value="PIO11776.1"/>
    <property type="molecule type" value="Genomic_DNA"/>
</dbReference>